<evidence type="ECO:0000313" key="3">
    <source>
        <dbReference type="Proteomes" id="UP000579647"/>
    </source>
</evidence>
<proteinExistence type="predicted"/>
<keyword evidence="1" id="KW-1133">Transmembrane helix</keyword>
<keyword evidence="1" id="KW-0812">Transmembrane</keyword>
<keyword evidence="1" id="KW-0472">Membrane</keyword>
<protein>
    <submittedName>
        <fullName evidence="2">Uncharacterized protein</fullName>
    </submittedName>
</protein>
<feature type="transmembrane region" description="Helical" evidence="1">
    <location>
        <begin position="182"/>
        <end position="201"/>
    </location>
</feature>
<evidence type="ECO:0000256" key="1">
    <source>
        <dbReference type="SAM" id="Phobius"/>
    </source>
</evidence>
<dbReference type="Proteomes" id="UP000579647">
    <property type="component" value="Unassembled WGS sequence"/>
</dbReference>
<dbReference type="AlphaFoldDB" id="A0A840WF56"/>
<evidence type="ECO:0000313" key="2">
    <source>
        <dbReference type="EMBL" id="MBB5495609.1"/>
    </source>
</evidence>
<reference evidence="2 3" key="1">
    <citation type="submission" date="2020-08" db="EMBL/GenBank/DDBJ databases">
        <title>Sequencing the genomes of 1000 actinobacteria strains.</title>
        <authorList>
            <person name="Klenk H.-P."/>
        </authorList>
    </citation>
    <scope>NUCLEOTIDE SEQUENCE [LARGE SCALE GENOMIC DNA]</scope>
    <source>
        <strain evidence="2 3">DSM 44598</strain>
    </source>
</reference>
<organism evidence="2 3">
    <name type="scientific">Nocardiopsis metallicus</name>
    <dbReference type="NCBI Taxonomy" id="179819"/>
    <lineage>
        <taxon>Bacteria</taxon>
        <taxon>Bacillati</taxon>
        <taxon>Actinomycetota</taxon>
        <taxon>Actinomycetes</taxon>
        <taxon>Streptosporangiales</taxon>
        <taxon>Nocardiopsidaceae</taxon>
        <taxon>Nocardiopsis</taxon>
    </lineage>
</organism>
<keyword evidence="3" id="KW-1185">Reference proteome</keyword>
<accession>A0A840WF56</accession>
<dbReference type="EMBL" id="JACHDO010000001">
    <property type="protein sequence ID" value="MBB5495609.1"/>
    <property type="molecule type" value="Genomic_DNA"/>
</dbReference>
<sequence>MDLNRENSGALADQVGVNLLTDHSELLVESCQEKPFLALALDRALEGVPDQRAPWSRILVEAALRYENVAQRLDELAVRNQDHNHRGSREKAPLEAMTRPGSAYHRVLQQADVRSTEREKLPATSCLIKIGDSRFGGNASILRSTILMIIPFAVAGSVASGLFYSIFLFLESILGKEEEQPLPYPAIALIFTFLLVTIYILELTRAREFHFLLTLNTVNFNTDAGLHKTPTAAMIYLALSSYSARRDLRTLLRLLDIRNGTSSSDTPELNGLKLARHARARISGNSKS</sequence>
<gene>
    <name evidence="2" type="ORF">HNR07_006746</name>
</gene>
<comment type="caution">
    <text evidence="2">The sequence shown here is derived from an EMBL/GenBank/DDBJ whole genome shotgun (WGS) entry which is preliminary data.</text>
</comment>
<name>A0A840WF56_9ACTN</name>
<feature type="transmembrane region" description="Helical" evidence="1">
    <location>
        <begin position="146"/>
        <end position="170"/>
    </location>
</feature>